<dbReference type="EMBL" id="FXYH01000029">
    <property type="protein sequence ID" value="SMX50245.1"/>
    <property type="molecule type" value="Genomic_DNA"/>
</dbReference>
<dbReference type="AlphaFoldDB" id="A0A238L580"/>
<gene>
    <name evidence="1" type="ORF">PEV8663_04562</name>
</gene>
<organism evidence="1 2">
    <name type="scientific">Pelagimonas varians</name>
    <dbReference type="NCBI Taxonomy" id="696760"/>
    <lineage>
        <taxon>Bacteria</taxon>
        <taxon>Pseudomonadati</taxon>
        <taxon>Pseudomonadota</taxon>
        <taxon>Alphaproteobacteria</taxon>
        <taxon>Rhodobacterales</taxon>
        <taxon>Roseobacteraceae</taxon>
        <taxon>Pelagimonas</taxon>
    </lineage>
</organism>
<reference evidence="1 2" key="1">
    <citation type="submission" date="2017-05" db="EMBL/GenBank/DDBJ databases">
        <authorList>
            <person name="Song R."/>
            <person name="Chenine A.L."/>
            <person name="Ruprecht R.M."/>
        </authorList>
    </citation>
    <scope>NUCLEOTIDE SEQUENCE [LARGE SCALE GENOMIC DNA]</scope>
    <source>
        <strain evidence="1 2">CECT 8663</strain>
    </source>
</reference>
<dbReference type="Proteomes" id="UP000220836">
    <property type="component" value="Unassembled WGS sequence"/>
</dbReference>
<evidence type="ECO:0000313" key="2">
    <source>
        <dbReference type="Proteomes" id="UP000220836"/>
    </source>
</evidence>
<evidence type="ECO:0000313" key="1">
    <source>
        <dbReference type="EMBL" id="SMX50245.1"/>
    </source>
</evidence>
<proteinExistence type="predicted"/>
<protein>
    <recommendedName>
        <fullName evidence="3">Invasion associated locus B (IalB) protein</fullName>
    </recommendedName>
</protein>
<evidence type="ECO:0008006" key="3">
    <source>
        <dbReference type="Google" id="ProtNLM"/>
    </source>
</evidence>
<name>A0A238L580_9RHOB</name>
<accession>A0A238L580</accession>
<keyword evidence="2" id="KW-1185">Reference proteome</keyword>
<sequence length="194" mass="20975">MDNLWSFLLSFPMMSPIRPRGIPMKNLSSVLLFIFSASALSAQSYEQWGEAGDWKILVNVDEGNGCLAQKTFEDGTLVQMGAEPLRAGGFFAAYNAAWVNIEDGAEGTVNFDFGDARFAGDAMGKFMEDTPGGYAFFDNPAFLDEFVKRKNVVISGDGGNEVTIDLSGTTKAVAALRACQKEQPDIDSEEPASD</sequence>